<dbReference type="RefSeq" id="WP_344670429.1">
    <property type="nucleotide sequence ID" value="NZ_BAAAQN010000061.1"/>
</dbReference>
<feature type="domain" description="HTH cro/C1-type" evidence="2">
    <location>
        <begin position="35"/>
        <end position="107"/>
    </location>
</feature>
<dbReference type="Proteomes" id="UP001500751">
    <property type="component" value="Unassembled WGS sequence"/>
</dbReference>
<gene>
    <name evidence="3" type="ORF">GCM10009839_74670</name>
</gene>
<dbReference type="InterPro" id="IPR010982">
    <property type="entry name" value="Lambda_DNA-bd_dom_sf"/>
</dbReference>
<dbReference type="Gene3D" id="1.10.260.40">
    <property type="entry name" value="lambda repressor-like DNA-binding domains"/>
    <property type="match status" value="1"/>
</dbReference>
<name>A0ABP5GRU5_9ACTN</name>
<feature type="region of interest" description="Disordered" evidence="1">
    <location>
        <begin position="1"/>
        <end position="29"/>
    </location>
</feature>
<dbReference type="CDD" id="cd00093">
    <property type="entry name" value="HTH_XRE"/>
    <property type="match status" value="1"/>
</dbReference>
<organism evidence="3 4">
    <name type="scientific">Catenulispora yoronensis</name>
    <dbReference type="NCBI Taxonomy" id="450799"/>
    <lineage>
        <taxon>Bacteria</taxon>
        <taxon>Bacillati</taxon>
        <taxon>Actinomycetota</taxon>
        <taxon>Actinomycetes</taxon>
        <taxon>Catenulisporales</taxon>
        <taxon>Catenulisporaceae</taxon>
        <taxon>Catenulispora</taxon>
    </lineage>
</organism>
<dbReference type="Pfam" id="PF17765">
    <property type="entry name" value="MLTR_LBD"/>
    <property type="match status" value="1"/>
</dbReference>
<dbReference type="PANTHER" id="PTHR35010:SF2">
    <property type="entry name" value="BLL4672 PROTEIN"/>
    <property type="match status" value="1"/>
</dbReference>
<keyword evidence="4" id="KW-1185">Reference proteome</keyword>
<evidence type="ECO:0000256" key="1">
    <source>
        <dbReference type="SAM" id="MobiDB-lite"/>
    </source>
</evidence>
<dbReference type="SUPFAM" id="SSF47413">
    <property type="entry name" value="lambda repressor-like DNA-binding domains"/>
    <property type="match status" value="1"/>
</dbReference>
<dbReference type="InterPro" id="IPR041413">
    <property type="entry name" value="MLTR_LBD"/>
</dbReference>
<sequence>MSIDTSIPAVARLRAPEPSTDRDPAPRRRSELASFLRSRRERLDPEVLGLPTGTRRRTPGLRREEVAQLAGVGVTWYTWLEQGRQINASVQVLDAVARTLKLDQAETEHLYRLADVPAVPAVGNCRRLDPEVQQILDALRPLPAAVTNGRSDVLAWNRSYALLFPFLVNAPEDKRNSMWQVFTAPECCHPFVNRKEELGRMVANFRARYGRHVGEPAWDEFVKRLCAASPEFAELWAEHSVAEGGVRVKTFRHPALGDMNVVVTTLEVAANPGVRMMVYTPNDDATRDRIELLRQDSLESGHTYACGHSFEAPPLAELPSPVSPCPEMAGIRLALGTERGTAL</sequence>
<feature type="compositionally biased region" description="Basic and acidic residues" evidence="1">
    <location>
        <begin position="19"/>
        <end position="29"/>
    </location>
</feature>
<proteinExistence type="predicted"/>
<dbReference type="Gene3D" id="3.30.450.180">
    <property type="match status" value="1"/>
</dbReference>
<accession>A0ABP5GRU5</accession>
<evidence type="ECO:0000259" key="2">
    <source>
        <dbReference type="SMART" id="SM00530"/>
    </source>
</evidence>
<dbReference type="PANTHER" id="PTHR35010">
    <property type="entry name" value="BLL4672 PROTEIN-RELATED"/>
    <property type="match status" value="1"/>
</dbReference>
<evidence type="ECO:0000313" key="4">
    <source>
        <dbReference type="Proteomes" id="UP001500751"/>
    </source>
</evidence>
<reference evidence="4" key="1">
    <citation type="journal article" date="2019" name="Int. J. Syst. Evol. Microbiol.">
        <title>The Global Catalogue of Microorganisms (GCM) 10K type strain sequencing project: providing services to taxonomists for standard genome sequencing and annotation.</title>
        <authorList>
            <consortium name="The Broad Institute Genomics Platform"/>
            <consortium name="The Broad Institute Genome Sequencing Center for Infectious Disease"/>
            <person name="Wu L."/>
            <person name="Ma J."/>
        </authorList>
    </citation>
    <scope>NUCLEOTIDE SEQUENCE [LARGE SCALE GENOMIC DNA]</scope>
    <source>
        <strain evidence="4">JCM 16014</strain>
    </source>
</reference>
<dbReference type="Pfam" id="PF13560">
    <property type="entry name" value="HTH_31"/>
    <property type="match status" value="1"/>
</dbReference>
<dbReference type="InterPro" id="IPR001387">
    <property type="entry name" value="Cro/C1-type_HTH"/>
</dbReference>
<protein>
    <submittedName>
        <fullName evidence="3">Helix-turn-helix transcriptional regulator</fullName>
    </submittedName>
</protein>
<comment type="caution">
    <text evidence="3">The sequence shown here is derived from an EMBL/GenBank/DDBJ whole genome shotgun (WGS) entry which is preliminary data.</text>
</comment>
<dbReference type="SMART" id="SM00530">
    <property type="entry name" value="HTH_XRE"/>
    <property type="match status" value="1"/>
</dbReference>
<evidence type="ECO:0000313" key="3">
    <source>
        <dbReference type="EMBL" id="GAA2055216.1"/>
    </source>
</evidence>
<dbReference type="EMBL" id="BAAAQN010000061">
    <property type="protein sequence ID" value="GAA2055216.1"/>
    <property type="molecule type" value="Genomic_DNA"/>
</dbReference>